<dbReference type="SUPFAM" id="SSF101898">
    <property type="entry name" value="NHL repeat"/>
    <property type="match status" value="1"/>
</dbReference>
<keyword evidence="3" id="KW-1185">Reference proteome</keyword>
<feature type="domain" description="PorZ N-terminal beta-propeller" evidence="1">
    <location>
        <begin position="35"/>
        <end position="186"/>
    </location>
</feature>
<name>A0A938WM56_9BACT</name>
<dbReference type="AlphaFoldDB" id="A0A938WM56"/>
<dbReference type="InterPro" id="IPR015943">
    <property type="entry name" value="WD40/YVTN_repeat-like_dom_sf"/>
</dbReference>
<protein>
    <submittedName>
        <fullName evidence="2">Por secretion system protein</fullName>
    </submittedName>
</protein>
<evidence type="ECO:0000313" key="3">
    <source>
        <dbReference type="Proteomes" id="UP000764045"/>
    </source>
</evidence>
<accession>A0A938WM56</accession>
<dbReference type="Gene3D" id="2.130.10.10">
    <property type="entry name" value="YVTN repeat-like/Quinoprotein amine dehydrogenase"/>
    <property type="match status" value="3"/>
</dbReference>
<proteinExistence type="predicted"/>
<dbReference type="SUPFAM" id="SSF69322">
    <property type="entry name" value="Tricorn protease domain 2"/>
    <property type="match status" value="1"/>
</dbReference>
<dbReference type="Proteomes" id="UP000764045">
    <property type="component" value="Unassembled WGS sequence"/>
</dbReference>
<sequence>MTAAPATLSGQGIGTWNAYMAYHDIQQIRKAGNYLFVLASNGLYQYNLNDGSIATYDKVSGLSDACITNIAWNSRAGRLIAVYDNSNIDLVETNGDVTNISDLYSKSMTEDKTVNTIRMDAQYAYLATNFGVVKVDMARAEISETYNLGIAVARLALDEGRIYARTASGEVWAADLTANLIDRNNWGRVDSWRPGIFDLDTSDYDEYHGLVSTLSPGGPDYNYMGFLMFKGGRLYTANGMTNLEDKACVQVLEDGEWTVFENDIEDRIGHRFVRIFACDVDPADPSHVFAGGQTGLYEYRDGKFVNEYTIDNSPLRAAATVDEGDKEYVEVTSVRFASDGHLWLTNSISPSTSLFELTPDGEWISHHDSKLMVEGMGRSLEGMDGLMFDSRGLMWFGNNHYRQPGLLRYNTAQSELTAYDRDFANQDGTNLTLTYLRDVTEDRDGNIWFATSAGPMYVTPQQIASGDATMAFNQFKVPRNDGTNYADYLLGNISISAIAIDGANRKWFGTSDNGIYLISADNMTQLLHFTTENSPLLSNNVMDIAIDGQTGEVFIGTDRGLCSYMGDATDPAEEMEKDNVYAYPNPVEPGYTGLITVTGLSFDADVKVTTASGALVASGRSNGGTFTWDGRDSRDRRVASGVYSVVTAKSDGSKGTVCKIAIIN</sequence>
<gene>
    <name evidence="2" type="ORF">H6B30_12140</name>
</gene>
<evidence type="ECO:0000259" key="1">
    <source>
        <dbReference type="Pfam" id="PF21544"/>
    </source>
</evidence>
<evidence type="ECO:0000313" key="2">
    <source>
        <dbReference type="EMBL" id="MBM6662491.1"/>
    </source>
</evidence>
<reference evidence="2 3" key="1">
    <citation type="journal article" date="2021" name="Sci. Rep.">
        <title>The distribution of antibiotic resistance genes in chicken gut microbiota commensals.</title>
        <authorList>
            <person name="Juricova H."/>
            <person name="Matiasovicova J."/>
            <person name="Kubasova T."/>
            <person name="Cejkova D."/>
            <person name="Rychlik I."/>
        </authorList>
    </citation>
    <scope>NUCLEOTIDE SEQUENCE [LARGE SCALE GENOMIC DNA]</scope>
    <source>
        <strain evidence="2 3">An819</strain>
    </source>
</reference>
<dbReference type="InterPro" id="IPR048954">
    <property type="entry name" value="PorZ_N"/>
</dbReference>
<dbReference type="EMBL" id="JACJJL010000022">
    <property type="protein sequence ID" value="MBM6662491.1"/>
    <property type="molecule type" value="Genomic_DNA"/>
</dbReference>
<dbReference type="Pfam" id="PF21544">
    <property type="entry name" value="PorZ_N_b_propeller"/>
    <property type="match status" value="1"/>
</dbReference>
<dbReference type="Gene3D" id="2.60.40.4070">
    <property type="match status" value="1"/>
</dbReference>
<comment type="caution">
    <text evidence="2">The sequence shown here is derived from an EMBL/GenBank/DDBJ whole genome shotgun (WGS) entry which is preliminary data.</text>
</comment>
<organism evidence="2 3">
    <name type="scientific">Marseilla massiliensis</name>
    <dbReference type="NCBI Taxonomy" id="1841864"/>
    <lineage>
        <taxon>Bacteria</taxon>
        <taxon>Pseudomonadati</taxon>
        <taxon>Bacteroidota</taxon>
        <taxon>Bacteroidia</taxon>
        <taxon>Bacteroidales</taxon>
        <taxon>Prevotellaceae</taxon>
        <taxon>Marseilla</taxon>
    </lineage>
</organism>